<keyword evidence="5" id="KW-0902">Two-component regulatory system</keyword>
<dbReference type="RefSeq" id="WP_136060177.1">
    <property type="nucleotide sequence ID" value="NZ_CAAHFH010000001.1"/>
</dbReference>
<feature type="domain" description="Histidine kinase" evidence="8">
    <location>
        <begin position="811"/>
        <end position="1009"/>
    </location>
</feature>
<keyword evidence="7" id="KW-0812">Transmembrane</keyword>
<feature type="transmembrane region" description="Helical" evidence="7">
    <location>
        <begin position="6"/>
        <end position="25"/>
    </location>
</feature>
<reference evidence="9 10" key="1">
    <citation type="submission" date="2019-04" db="EMBL/GenBank/DDBJ databases">
        <authorList>
            <person name="Van Vliet M D."/>
        </authorList>
    </citation>
    <scope>NUCLEOTIDE SEQUENCE [LARGE SCALE GENOMIC DNA]</scope>
    <source>
        <strain evidence="9 10">F21</strain>
    </source>
</reference>
<proteinExistence type="predicted"/>
<dbReference type="CDD" id="cd16917">
    <property type="entry name" value="HATPase_UhpB-NarQ-NarX-like"/>
    <property type="match status" value="1"/>
</dbReference>
<name>A0A6C2UEW4_9BACT</name>
<evidence type="ECO:0000313" key="10">
    <source>
        <dbReference type="Proteomes" id="UP000346198"/>
    </source>
</evidence>
<dbReference type="InterPro" id="IPR003594">
    <property type="entry name" value="HATPase_dom"/>
</dbReference>
<keyword evidence="3" id="KW-0808">Transferase</keyword>
<accession>A0A6C2UEW4</accession>
<evidence type="ECO:0000256" key="6">
    <source>
        <dbReference type="SAM" id="MobiDB-lite"/>
    </source>
</evidence>
<evidence type="ECO:0000256" key="5">
    <source>
        <dbReference type="ARBA" id="ARBA00023012"/>
    </source>
</evidence>
<dbReference type="GO" id="GO:0000160">
    <property type="term" value="P:phosphorelay signal transduction system"/>
    <property type="evidence" value="ECO:0007669"/>
    <property type="project" value="UniProtKB-KW"/>
</dbReference>
<dbReference type="InterPro" id="IPR005467">
    <property type="entry name" value="His_kinase_dom"/>
</dbReference>
<evidence type="ECO:0000256" key="3">
    <source>
        <dbReference type="ARBA" id="ARBA00022679"/>
    </source>
</evidence>
<feature type="transmembrane region" description="Helical" evidence="7">
    <location>
        <begin position="777"/>
        <end position="799"/>
    </location>
</feature>
<sequence length="1021" mass="113291">MQIAGYMVIVLDIIGIVGAGMVFAGKMKRFKDMFGAGNQPPWRGSRLAIFALLGLCMSSSVGAQVVQFEFDEAEGFADGNINNHPRWISYLEANAVDTSGTGCLVLDSDTRWVNSICVIGLSPVDSRLTTSADLVFTESVAFGRGDLFSLIAKHSVHTSLPDMRVALRRLDDFYLFFFKSMDGTQSFSPGVSKSALGLDGTLNDTSDELSLTMTLLRGEDQADWTVCTTLSNMTQFTEVLNHTNTSVVSSAEFFDASHLFFGMSSSMEEVYHGTTKRTVERFSMERRGINATAAGEGAGYRASKSGLPDQGSEGNKVKTTRSTASTSVVWTNTLISGAWDNELDAKTSAATSNLVSQQVIEWPAEKEIAFFDIPRTLNELYVLADGLRAEQNTLPVLNDTLQYEAYGYHGGYLPALEELPDEPRWTLDFSFNSNIALSRIILVPALDRRFGRPSSYGFPLRFRVLMVAADGSMNVVKEWMDADCPDPGRFPLIIDVPPPRSHIVRIEVFRGFKDEGRELFALDELFGVMGAADHPCLSMTASSEYESLPYWGKQFLIDRKTSLGLPLDVKSQDAINPMEGDFAVSFDAPPTNHCVVELDMGKNRKLGWVSLFPAQSSEGIMIPGFGFPENLAMDIVRETPDGKRGRVFRNPVEWEEMHPGNNVARLSGVDLSGRWIRIQADNLPLHNGKPTFAIGEIHVYRKETTYPIDQIHLEGFPPGADAKTELMKDGMAGGQPILFLLDWLHKIERRHQLSRSLLEFASLEDALRTRWKRSWQITGFSALLLLAMVAVLSAITAIVQRRRYAKRLRFQISSDLHDDVGALLGCSMLAGKKLERRVTDDKTLHEVRRILNSTTKATHALRDVVWISNDEQDTLRHLVAKLRETAEVYSEYYQLQFSDGNLSTLTDYPLSLASKRDTFLFVKEALNNIHKHAQAQKVELSLSQTGGRMRISIKDDGIGFNLNATDLEDTVGFGLRSMEKRAKHLGGRLTIHSAPGSGTEVVLAFPIRKARRVKLSGDSHG</sequence>
<protein>
    <recommendedName>
        <fullName evidence="2">histidine kinase</fullName>
        <ecNumber evidence="2">2.7.13.3</ecNumber>
    </recommendedName>
</protein>
<keyword evidence="10" id="KW-1185">Reference proteome</keyword>
<keyword evidence="4 9" id="KW-0418">Kinase</keyword>
<evidence type="ECO:0000256" key="4">
    <source>
        <dbReference type="ARBA" id="ARBA00022777"/>
    </source>
</evidence>
<dbReference type="EC" id="2.7.13.3" evidence="2"/>
<keyword evidence="7" id="KW-1133">Transmembrane helix</keyword>
<comment type="catalytic activity">
    <reaction evidence="1">
        <text>ATP + protein L-histidine = ADP + protein N-phospho-L-histidine.</text>
        <dbReference type="EC" id="2.7.13.3"/>
    </reaction>
</comment>
<dbReference type="Proteomes" id="UP000346198">
    <property type="component" value="Unassembled WGS sequence"/>
</dbReference>
<feature type="transmembrane region" description="Helical" evidence="7">
    <location>
        <begin position="46"/>
        <end position="66"/>
    </location>
</feature>
<feature type="region of interest" description="Disordered" evidence="6">
    <location>
        <begin position="293"/>
        <end position="320"/>
    </location>
</feature>
<organism evidence="9 10">
    <name type="scientific">Pontiella sulfatireligans</name>
    <dbReference type="NCBI Taxonomy" id="2750658"/>
    <lineage>
        <taxon>Bacteria</taxon>
        <taxon>Pseudomonadati</taxon>
        <taxon>Kiritimatiellota</taxon>
        <taxon>Kiritimatiellia</taxon>
        <taxon>Kiritimatiellales</taxon>
        <taxon>Pontiellaceae</taxon>
        <taxon>Pontiella</taxon>
    </lineage>
</organism>
<evidence type="ECO:0000256" key="1">
    <source>
        <dbReference type="ARBA" id="ARBA00000085"/>
    </source>
</evidence>
<dbReference type="Gene3D" id="3.30.565.10">
    <property type="entry name" value="Histidine kinase-like ATPase, C-terminal domain"/>
    <property type="match status" value="1"/>
</dbReference>
<dbReference type="SUPFAM" id="SSF55874">
    <property type="entry name" value="ATPase domain of HSP90 chaperone/DNA topoisomerase II/histidine kinase"/>
    <property type="match status" value="1"/>
</dbReference>
<evidence type="ECO:0000313" key="9">
    <source>
        <dbReference type="EMBL" id="VGO18720.1"/>
    </source>
</evidence>
<evidence type="ECO:0000256" key="7">
    <source>
        <dbReference type="SAM" id="Phobius"/>
    </source>
</evidence>
<dbReference type="InterPro" id="IPR036890">
    <property type="entry name" value="HATPase_C_sf"/>
</dbReference>
<keyword evidence="7" id="KW-0472">Membrane</keyword>
<dbReference type="PROSITE" id="PS50109">
    <property type="entry name" value="HIS_KIN"/>
    <property type="match status" value="1"/>
</dbReference>
<evidence type="ECO:0000259" key="8">
    <source>
        <dbReference type="PROSITE" id="PS50109"/>
    </source>
</evidence>
<dbReference type="Pfam" id="PF02518">
    <property type="entry name" value="HATPase_c"/>
    <property type="match status" value="1"/>
</dbReference>
<dbReference type="PANTHER" id="PTHR24421:SF10">
    <property type="entry name" value="NITRATE_NITRITE SENSOR PROTEIN NARQ"/>
    <property type="match status" value="1"/>
</dbReference>
<gene>
    <name evidence="9" type="primary">liaS_3</name>
    <name evidence="9" type="ORF">SCARR_00773</name>
</gene>
<dbReference type="SMART" id="SM00387">
    <property type="entry name" value="HATPase_c"/>
    <property type="match status" value="1"/>
</dbReference>
<dbReference type="PANTHER" id="PTHR24421">
    <property type="entry name" value="NITRATE/NITRITE SENSOR PROTEIN NARX-RELATED"/>
    <property type="match status" value="1"/>
</dbReference>
<evidence type="ECO:0000256" key="2">
    <source>
        <dbReference type="ARBA" id="ARBA00012438"/>
    </source>
</evidence>
<dbReference type="EMBL" id="CAAHFH010000001">
    <property type="protein sequence ID" value="VGO18720.1"/>
    <property type="molecule type" value="Genomic_DNA"/>
</dbReference>
<dbReference type="InterPro" id="IPR050482">
    <property type="entry name" value="Sensor_HK_TwoCompSys"/>
</dbReference>
<dbReference type="AlphaFoldDB" id="A0A6C2UEW4"/>
<dbReference type="GO" id="GO:0004673">
    <property type="term" value="F:protein histidine kinase activity"/>
    <property type="evidence" value="ECO:0007669"/>
    <property type="project" value="UniProtKB-EC"/>
</dbReference>